<dbReference type="Proteomes" id="UP000257109">
    <property type="component" value="Unassembled WGS sequence"/>
</dbReference>
<comment type="caution">
    <text evidence="1">The sequence shown here is derived from an EMBL/GenBank/DDBJ whole genome shotgun (WGS) entry which is preliminary data.</text>
</comment>
<accession>A0A371GX43</accession>
<name>A0A371GX43_MUCPR</name>
<reference evidence="1" key="1">
    <citation type="submission" date="2018-05" db="EMBL/GenBank/DDBJ databases">
        <title>Draft genome of Mucuna pruriens seed.</title>
        <authorList>
            <person name="Nnadi N.E."/>
            <person name="Vos R."/>
            <person name="Hasami M.H."/>
            <person name="Devisetty U.K."/>
            <person name="Aguiy J.C."/>
        </authorList>
    </citation>
    <scope>NUCLEOTIDE SEQUENCE [LARGE SCALE GENOMIC DNA]</scope>
    <source>
        <strain evidence="1">JCA_2017</strain>
    </source>
</reference>
<feature type="non-terminal residue" evidence="1">
    <location>
        <position position="1"/>
    </location>
</feature>
<protein>
    <submittedName>
        <fullName evidence="1">Uncharacterized protein</fullName>
    </submittedName>
</protein>
<evidence type="ECO:0000313" key="2">
    <source>
        <dbReference type="Proteomes" id="UP000257109"/>
    </source>
</evidence>
<dbReference type="EMBL" id="QJKJ01004226">
    <property type="protein sequence ID" value="RDX95016.1"/>
    <property type="molecule type" value="Genomic_DNA"/>
</dbReference>
<sequence>MFTTLGGDEANVPQEVLPGIQNSAHPEGDLWNPATFRGNDTQYFNEGLLMMDQNMIDVASGGALMDKTLVAAQHLI</sequence>
<evidence type="ECO:0000313" key="1">
    <source>
        <dbReference type="EMBL" id="RDX95016.1"/>
    </source>
</evidence>
<dbReference type="AlphaFoldDB" id="A0A371GX43"/>
<keyword evidence="2" id="KW-1185">Reference proteome</keyword>
<proteinExistence type="predicted"/>
<dbReference type="OrthoDB" id="1305902at2759"/>
<organism evidence="1 2">
    <name type="scientific">Mucuna pruriens</name>
    <name type="common">Velvet bean</name>
    <name type="synonym">Dolichos pruriens</name>
    <dbReference type="NCBI Taxonomy" id="157652"/>
    <lineage>
        <taxon>Eukaryota</taxon>
        <taxon>Viridiplantae</taxon>
        <taxon>Streptophyta</taxon>
        <taxon>Embryophyta</taxon>
        <taxon>Tracheophyta</taxon>
        <taxon>Spermatophyta</taxon>
        <taxon>Magnoliopsida</taxon>
        <taxon>eudicotyledons</taxon>
        <taxon>Gunneridae</taxon>
        <taxon>Pentapetalae</taxon>
        <taxon>rosids</taxon>
        <taxon>fabids</taxon>
        <taxon>Fabales</taxon>
        <taxon>Fabaceae</taxon>
        <taxon>Papilionoideae</taxon>
        <taxon>50 kb inversion clade</taxon>
        <taxon>NPAAA clade</taxon>
        <taxon>indigoferoid/millettioid clade</taxon>
        <taxon>Phaseoleae</taxon>
        <taxon>Mucuna</taxon>
    </lineage>
</organism>
<gene>
    <name evidence="1" type="ORF">CR513_22507</name>
</gene>